<dbReference type="InterPro" id="IPR030939">
    <property type="entry name" value="Acido_non_PQQ"/>
</dbReference>
<dbReference type="OrthoDB" id="9794322at2"/>
<protein>
    <submittedName>
        <fullName evidence="7">Alcohol dehydrogenase (Cytochrome c)</fullName>
    </submittedName>
</protein>
<sequence length="526" mass="57421">MNLLTQSLLALFFSSVAVHAQLTPEMTKPDLAKLTDSWPTYNGDYSGRRYSPLAKINTTTVKQLSLAWSFRVETTTGGGKRISATPLEVNGILYFTVPSHVWAVDARSGRKLWQFDWPSKGGETIGNRGAAVLGNTVYFETEDCNLVAIDINTGKEKWHVSIGNPDQFYFGSVAPVIVKNHVMVGLSGDDFDIPGYIEAHDPETGALQWRWYTHPNPGEPEAKTWPNDEAMLHGGGMTWVAGTYDPDLNLYYFGTGNAQPVINGAARPGANLYTSTICALNPDTGKLVWYFQPNPHDTHDWDAVQTPVLIDGIIAGQRRKLLAQASRNGWYFLLDRSNGKALLSTPFAKQNWTLGVDAKGSPIPNPEKMAKPNGALVAPNQAGAANWYPPSFSPSTGLFYVPAYDAYSVYYVYDNNKKPEGWAGNDRGGWSRASLRALDYKTGKIRWNHEWPSAGGRSGILTTAGNLLFTGDTTSNLVAFNAATGAVLWHAGLDSIVSNGPITYELDGLQYVVAAAGDTLYAFVLH</sequence>
<evidence type="ECO:0000256" key="1">
    <source>
        <dbReference type="ARBA" id="ARBA00001931"/>
    </source>
</evidence>
<evidence type="ECO:0000256" key="3">
    <source>
        <dbReference type="ARBA" id="ARBA00023002"/>
    </source>
</evidence>
<proteinExistence type="inferred from homology"/>
<dbReference type="NCBIfam" id="TIGR04528">
    <property type="entry name" value="acido_non_PQQ"/>
    <property type="match status" value="1"/>
</dbReference>
<evidence type="ECO:0000256" key="4">
    <source>
        <dbReference type="SAM" id="SignalP"/>
    </source>
</evidence>
<dbReference type="Pfam" id="PF01011">
    <property type="entry name" value="PQQ"/>
    <property type="match status" value="1"/>
</dbReference>
<keyword evidence="3" id="KW-0560">Oxidoreductase</keyword>
<dbReference type="AlphaFoldDB" id="A0A4Q7YRS3"/>
<evidence type="ECO:0000313" key="8">
    <source>
        <dbReference type="Proteomes" id="UP000292958"/>
    </source>
</evidence>
<dbReference type="InterPro" id="IPR011047">
    <property type="entry name" value="Quinoprotein_ADH-like_sf"/>
</dbReference>
<organism evidence="7 8">
    <name type="scientific">Edaphobacter modestus</name>
    <dbReference type="NCBI Taxonomy" id="388466"/>
    <lineage>
        <taxon>Bacteria</taxon>
        <taxon>Pseudomonadati</taxon>
        <taxon>Acidobacteriota</taxon>
        <taxon>Terriglobia</taxon>
        <taxon>Terriglobales</taxon>
        <taxon>Acidobacteriaceae</taxon>
        <taxon>Edaphobacter</taxon>
    </lineage>
</organism>
<name>A0A4Q7YRS3_9BACT</name>
<dbReference type="InterPro" id="IPR018391">
    <property type="entry name" value="PQQ_b-propeller_rpt"/>
</dbReference>
<evidence type="ECO:0000259" key="5">
    <source>
        <dbReference type="Pfam" id="PF01011"/>
    </source>
</evidence>
<evidence type="ECO:0000259" key="6">
    <source>
        <dbReference type="Pfam" id="PF13360"/>
    </source>
</evidence>
<dbReference type="InterPro" id="IPR002372">
    <property type="entry name" value="PQQ_rpt_dom"/>
</dbReference>
<dbReference type="RefSeq" id="WP_130418317.1">
    <property type="nucleotide sequence ID" value="NZ_SHKW01000001.1"/>
</dbReference>
<comment type="caution">
    <text evidence="7">The sequence shown here is derived from an EMBL/GenBank/DDBJ whole genome shotgun (WGS) entry which is preliminary data.</text>
</comment>
<dbReference type="PANTHER" id="PTHR32303">
    <property type="entry name" value="QUINOPROTEIN ALCOHOL DEHYDROGENASE (CYTOCHROME C)"/>
    <property type="match status" value="1"/>
</dbReference>
<evidence type="ECO:0000256" key="2">
    <source>
        <dbReference type="ARBA" id="ARBA00008156"/>
    </source>
</evidence>
<dbReference type="SUPFAM" id="SSF50998">
    <property type="entry name" value="Quinoprotein alcohol dehydrogenase-like"/>
    <property type="match status" value="1"/>
</dbReference>
<feature type="domain" description="Pyrrolo-quinoline quinone repeat" evidence="5">
    <location>
        <begin position="38"/>
        <end position="343"/>
    </location>
</feature>
<feature type="chain" id="PRO_5020649125" evidence="4">
    <location>
        <begin position="21"/>
        <end position="526"/>
    </location>
</feature>
<keyword evidence="4" id="KW-0732">Signal</keyword>
<dbReference type="GO" id="GO:0016491">
    <property type="term" value="F:oxidoreductase activity"/>
    <property type="evidence" value="ECO:0007669"/>
    <property type="project" value="UniProtKB-KW"/>
</dbReference>
<dbReference type="Proteomes" id="UP000292958">
    <property type="component" value="Unassembled WGS sequence"/>
</dbReference>
<feature type="domain" description="Pyrrolo-quinoline quinone repeat" evidence="6">
    <location>
        <begin position="432"/>
        <end position="523"/>
    </location>
</feature>
<dbReference type="EMBL" id="SHKW01000001">
    <property type="protein sequence ID" value="RZU40220.1"/>
    <property type="molecule type" value="Genomic_DNA"/>
</dbReference>
<comment type="cofactor">
    <cofactor evidence="1">
        <name>pyrroloquinoline quinone</name>
        <dbReference type="ChEBI" id="CHEBI:58442"/>
    </cofactor>
</comment>
<dbReference type="Pfam" id="PF13360">
    <property type="entry name" value="PQQ_2"/>
    <property type="match status" value="1"/>
</dbReference>
<accession>A0A4Q7YRS3</accession>
<evidence type="ECO:0000313" key="7">
    <source>
        <dbReference type="EMBL" id="RZU40220.1"/>
    </source>
</evidence>
<reference evidence="7 8" key="1">
    <citation type="submission" date="2019-02" db="EMBL/GenBank/DDBJ databases">
        <title>Genomic Encyclopedia of Archaeal and Bacterial Type Strains, Phase II (KMG-II): from individual species to whole genera.</title>
        <authorList>
            <person name="Goeker M."/>
        </authorList>
    </citation>
    <scope>NUCLEOTIDE SEQUENCE [LARGE SCALE GENOMIC DNA]</scope>
    <source>
        <strain evidence="7 8">DSM 18101</strain>
    </source>
</reference>
<comment type="similarity">
    <text evidence="2">Belongs to the bacterial PQQ dehydrogenase family.</text>
</comment>
<dbReference type="SMART" id="SM00564">
    <property type="entry name" value="PQQ"/>
    <property type="match status" value="6"/>
</dbReference>
<dbReference type="Gene3D" id="2.140.10.10">
    <property type="entry name" value="Quinoprotein alcohol dehydrogenase-like superfamily"/>
    <property type="match status" value="1"/>
</dbReference>
<gene>
    <name evidence="7" type="ORF">BDD14_1665</name>
</gene>
<feature type="signal peptide" evidence="4">
    <location>
        <begin position="1"/>
        <end position="20"/>
    </location>
</feature>
<keyword evidence="8" id="KW-1185">Reference proteome</keyword>